<dbReference type="PANTHER" id="PTHR23026">
    <property type="entry name" value="NADPH NITROREDUCTASE"/>
    <property type="match status" value="1"/>
</dbReference>
<feature type="region of interest" description="Disordered" evidence="1">
    <location>
        <begin position="173"/>
        <end position="211"/>
    </location>
</feature>
<protein>
    <submittedName>
        <fullName evidence="3">Nitroreductase family protein</fullName>
    </submittedName>
</protein>
<evidence type="ECO:0000256" key="1">
    <source>
        <dbReference type="SAM" id="MobiDB-lite"/>
    </source>
</evidence>
<evidence type="ECO:0000313" key="4">
    <source>
        <dbReference type="Proteomes" id="UP001500037"/>
    </source>
</evidence>
<evidence type="ECO:0000259" key="2">
    <source>
        <dbReference type="Pfam" id="PF00881"/>
    </source>
</evidence>
<sequence length="336" mass="36600">MLSSGLDAVDLERLVSAAVAAPSMHNTQPWRYRFRPESTTIEVRAVPQDALRVTDPNGRGLHLSVGAAVFNLRLAVRQLGREPVVRLLPRPAEPDVLAAVRLAGPCKGSDRERSELYDAIPRRHSSRLPFLDRPIPAPVLSELLEAARAEGATLELPAQAEIHRLLAVTAEAERRNTAEPRRRLESRQAIDTAGEGSRGIPPAALGPQDAEGHVPVRDFSAIRPTEHTTPVPFEAHPRVAVLSTKNDRPADWLRAGQALEAVLLTATVHDLRASLLHQALEWPDLRWSLRDPAEGPGHVQMLVRLGYGPQGAVTPRTPVADVLDDGGLDGGQRHPR</sequence>
<dbReference type="NCBIfam" id="NF047509">
    <property type="entry name" value="Rv3131_FMN_oxido"/>
    <property type="match status" value="1"/>
</dbReference>
<dbReference type="Proteomes" id="UP001500037">
    <property type="component" value="Unassembled WGS sequence"/>
</dbReference>
<feature type="region of interest" description="Disordered" evidence="1">
    <location>
        <begin position="313"/>
        <end position="336"/>
    </location>
</feature>
<dbReference type="InterPro" id="IPR050627">
    <property type="entry name" value="Nitroreductase/BluB"/>
</dbReference>
<name>A0ABN1VRK2_9ACTN</name>
<dbReference type="Gene3D" id="3.40.109.10">
    <property type="entry name" value="NADH Oxidase"/>
    <property type="match status" value="1"/>
</dbReference>
<feature type="domain" description="Nitroreductase" evidence="2">
    <location>
        <begin position="122"/>
        <end position="307"/>
    </location>
</feature>
<comment type="caution">
    <text evidence="3">The sequence shown here is derived from an EMBL/GenBank/DDBJ whole genome shotgun (WGS) entry which is preliminary data.</text>
</comment>
<accession>A0ABN1VRK2</accession>
<dbReference type="InterPro" id="IPR000415">
    <property type="entry name" value="Nitroreductase-like"/>
</dbReference>
<dbReference type="RefSeq" id="WP_344439318.1">
    <property type="nucleotide sequence ID" value="NZ_BAAALF010000008.1"/>
</dbReference>
<proteinExistence type="predicted"/>
<gene>
    <name evidence="3" type="ORF">GCM10009665_08520</name>
</gene>
<evidence type="ECO:0000313" key="3">
    <source>
        <dbReference type="EMBL" id="GAA1220707.1"/>
    </source>
</evidence>
<keyword evidence="4" id="KW-1185">Reference proteome</keyword>
<reference evidence="3 4" key="1">
    <citation type="journal article" date="2019" name="Int. J. Syst. Evol. Microbiol.">
        <title>The Global Catalogue of Microorganisms (GCM) 10K type strain sequencing project: providing services to taxonomists for standard genome sequencing and annotation.</title>
        <authorList>
            <consortium name="The Broad Institute Genomics Platform"/>
            <consortium name="The Broad Institute Genome Sequencing Center for Infectious Disease"/>
            <person name="Wu L."/>
            <person name="Ma J."/>
        </authorList>
    </citation>
    <scope>NUCLEOTIDE SEQUENCE [LARGE SCALE GENOMIC DNA]</scope>
    <source>
        <strain evidence="3 4">JCM 13004</strain>
    </source>
</reference>
<dbReference type="InterPro" id="IPR029479">
    <property type="entry name" value="Nitroreductase"/>
</dbReference>
<feature type="compositionally biased region" description="Basic and acidic residues" evidence="1">
    <location>
        <begin position="173"/>
        <end position="188"/>
    </location>
</feature>
<dbReference type="EMBL" id="BAAALF010000008">
    <property type="protein sequence ID" value="GAA1220707.1"/>
    <property type="molecule type" value="Genomic_DNA"/>
</dbReference>
<dbReference type="Pfam" id="PF00881">
    <property type="entry name" value="Nitroreductase"/>
    <property type="match status" value="1"/>
</dbReference>
<dbReference type="SUPFAM" id="SSF55469">
    <property type="entry name" value="FMN-dependent nitroreductase-like"/>
    <property type="match status" value="2"/>
</dbReference>
<organism evidence="3 4">
    <name type="scientific">Kitasatospora nipponensis</name>
    <dbReference type="NCBI Taxonomy" id="258049"/>
    <lineage>
        <taxon>Bacteria</taxon>
        <taxon>Bacillati</taxon>
        <taxon>Actinomycetota</taxon>
        <taxon>Actinomycetes</taxon>
        <taxon>Kitasatosporales</taxon>
        <taxon>Streptomycetaceae</taxon>
        <taxon>Kitasatospora</taxon>
    </lineage>
</organism>
<dbReference type="PANTHER" id="PTHR23026:SF123">
    <property type="entry name" value="NAD(P)H NITROREDUCTASE RV3131-RELATED"/>
    <property type="match status" value="1"/>
</dbReference>